<feature type="region of interest" description="Disordered" evidence="1">
    <location>
        <begin position="1"/>
        <end position="21"/>
    </location>
</feature>
<comment type="caution">
    <text evidence="2">The sequence shown here is derived from an EMBL/GenBank/DDBJ whole genome shotgun (WGS) entry which is preliminary data.</text>
</comment>
<reference evidence="2 3" key="1">
    <citation type="submission" date="2018-07" db="EMBL/GenBank/DDBJ databases">
        <title>Genomic and Epidemiologic Investigation of an Indolent Hospital Outbreak.</title>
        <authorList>
            <person name="Johnson R.C."/>
            <person name="Deming C."/>
            <person name="Conlan S."/>
            <person name="Zellmer C.J."/>
            <person name="Michelin A.V."/>
            <person name="Lee-Lin S."/>
            <person name="Thomas P.J."/>
            <person name="Park M."/>
            <person name="Weingarten R.A."/>
            <person name="Less J."/>
            <person name="Dekker J.P."/>
            <person name="Frank K.M."/>
            <person name="Musser K.A."/>
            <person name="Mcquiston J.R."/>
            <person name="Henderson D.K."/>
            <person name="Lau A.F."/>
            <person name="Palmore T.N."/>
            <person name="Segre J.A."/>
        </authorList>
    </citation>
    <scope>NUCLEOTIDE SEQUENCE [LARGE SCALE GENOMIC DNA]</scope>
    <source>
        <strain evidence="2 3">SK-NIH.Env10_0317</strain>
    </source>
</reference>
<dbReference type="EMBL" id="QQWO01000002">
    <property type="protein sequence ID" value="RSV07187.1"/>
    <property type="molecule type" value="Genomic_DNA"/>
</dbReference>
<evidence type="ECO:0000313" key="2">
    <source>
        <dbReference type="EMBL" id="RSV07187.1"/>
    </source>
</evidence>
<evidence type="ECO:0000313" key="3">
    <source>
        <dbReference type="Proteomes" id="UP000286681"/>
    </source>
</evidence>
<accession>A0AAJ4VCJ2</accession>
<gene>
    <name evidence="2" type="ORF">CA257_02935</name>
</gene>
<evidence type="ECO:0000256" key="1">
    <source>
        <dbReference type="SAM" id="MobiDB-lite"/>
    </source>
</evidence>
<organism evidence="2 3">
    <name type="scientific">Sphingomonas koreensis</name>
    <dbReference type="NCBI Taxonomy" id="93064"/>
    <lineage>
        <taxon>Bacteria</taxon>
        <taxon>Pseudomonadati</taxon>
        <taxon>Pseudomonadota</taxon>
        <taxon>Alphaproteobacteria</taxon>
        <taxon>Sphingomonadales</taxon>
        <taxon>Sphingomonadaceae</taxon>
        <taxon>Sphingomonas</taxon>
    </lineage>
</organism>
<dbReference type="Proteomes" id="UP000286681">
    <property type="component" value="Unassembled WGS sequence"/>
</dbReference>
<sequence>MAVKLRRSAIRQPQGGNPDCL</sequence>
<proteinExistence type="predicted"/>
<name>A0AAJ4VCJ2_9SPHN</name>
<protein>
    <submittedName>
        <fullName evidence="2">Uncharacterized protein</fullName>
    </submittedName>
</protein>
<dbReference type="AlphaFoldDB" id="A0AAJ4VCJ2"/>